<dbReference type="Proteomes" id="UP000319700">
    <property type="component" value="Unassembled WGS sequence"/>
</dbReference>
<proteinExistence type="predicted"/>
<organism evidence="1 2">
    <name type="scientific">Flavobacterium pectinovorum</name>
    <dbReference type="NCBI Taxonomy" id="29533"/>
    <lineage>
        <taxon>Bacteria</taxon>
        <taxon>Pseudomonadati</taxon>
        <taxon>Bacteroidota</taxon>
        <taxon>Flavobacteriia</taxon>
        <taxon>Flavobacteriales</taxon>
        <taxon>Flavobacteriaceae</taxon>
        <taxon>Flavobacterium</taxon>
    </lineage>
</organism>
<dbReference type="EMBL" id="RCZH01000018">
    <property type="protein sequence ID" value="TPG34820.1"/>
    <property type="molecule type" value="Genomic_DNA"/>
</dbReference>
<protein>
    <submittedName>
        <fullName evidence="1">Uncharacterized protein</fullName>
    </submittedName>
</protein>
<evidence type="ECO:0000313" key="1">
    <source>
        <dbReference type="EMBL" id="TPG34820.1"/>
    </source>
</evidence>
<gene>
    <name evidence="1" type="ORF">EAH81_22350</name>
</gene>
<dbReference type="OrthoDB" id="1377294at2"/>
<dbReference type="RefSeq" id="WP_140511153.1">
    <property type="nucleotide sequence ID" value="NZ_RCZH01000018.1"/>
</dbReference>
<evidence type="ECO:0000313" key="2">
    <source>
        <dbReference type="Proteomes" id="UP000319700"/>
    </source>
</evidence>
<dbReference type="AlphaFoldDB" id="A0A502EEC0"/>
<sequence>MTIPKALNNEKFSKYMESIIVLYLADDEFKTICDDYCTSKMNIEKYTKKSEENTQCKSDYEALSLELEEEIIRFITKIK</sequence>
<name>A0A502EEC0_9FLAO</name>
<reference evidence="1 2" key="1">
    <citation type="journal article" date="2019" name="Environ. Microbiol.">
        <title>Species interactions and distinct microbial communities in high Arctic permafrost affected cryosols are associated with the CH4 and CO2 gas fluxes.</title>
        <authorList>
            <person name="Altshuler I."/>
            <person name="Hamel J."/>
            <person name="Turney S."/>
            <person name="Magnuson E."/>
            <person name="Levesque R."/>
            <person name="Greer C."/>
            <person name="Whyte L.G."/>
        </authorList>
    </citation>
    <scope>NUCLEOTIDE SEQUENCE [LARGE SCALE GENOMIC DNA]</scope>
    <source>
        <strain evidence="1 2">42</strain>
    </source>
</reference>
<keyword evidence="2" id="KW-1185">Reference proteome</keyword>
<comment type="caution">
    <text evidence="1">The sequence shown here is derived from an EMBL/GenBank/DDBJ whole genome shotgun (WGS) entry which is preliminary data.</text>
</comment>
<accession>A0A502EEC0</accession>